<dbReference type="Proteomes" id="UP000070544">
    <property type="component" value="Unassembled WGS sequence"/>
</dbReference>
<evidence type="ECO:0000313" key="2">
    <source>
        <dbReference type="Proteomes" id="UP000070544"/>
    </source>
</evidence>
<reference evidence="1 2" key="1">
    <citation type="journal article" date="2015" name="Genome Biol. Evol.">
        <title>Phylogenomic analyses indicate that early fungi evolved digesting cell walls of algal ancestors of land plants.</title>
        <authorList>
            <person name="Chang Y."/>
            <person name="Wang S."/>
            <person name="Sekimoto S."/>
            <person name="Aerts A.L."/>
            <person name="Choi C."/>
            <person name="Clum A."/>
            <person name="LaButti K.M."/>
            <person name="Lindquist E.A."/>
            <person name="Yee Ngan C."/>
            <person name="Ohm R.A."/>
            <person name="Salamov A.A."/>
            <person name="Grigoriev I.V."/>
            <person name="Spatafora J.W."/>
            <person name="Berbee M.L."/>
        </authorList>
    </citation>
    <scope>NUCLEOTIDE SEQUENCE [LARGE SCALE GENOMIC DNA]</scope>
    <source>
        <strain evidence="1 2">JEL478</strain>
    </source>
</reference>
<gene>
    <name evidence="1" type="ORF">M427DRAFT_390891</name>
</gene>
<accession>A0A139A8H9</accession>
<name>A0A139A8H9_GONPJ</name>
<evidence type="ECO:0000313" key="1">
    <source>
        <dbReference type="EMBL" id="KXS12693.1"/>
    </source>
</evidence>
<protein>
    <submittedName>
        <fullName evidence="1">Uncharacterized protein</fullName>
    </submittedName>
</protein>
<dbReference type="EMBL" id="KQ965785">
    <property type="protein sequence ID" value="KXS12693.1"/>
    <property type="molecule type" value="Genomic_DNA"/>
</dbReference>
<proteinExistence type="predicted"/>
<organism evidence="1 2">
    <name type="scientific">Gonapodya prolifera (strain JEL478)</name>
    <name type="common">Monoblepharis prolifera</name>
    <dbReference type="NCBI Taxonomy" id="1344416"/>
    <lineage>
        <taxon>Eukaryota</taxon>
        <taxon>Fungi</taxon>
        <taxon>Fungi incertae sedis</taxon>
        <taxon>Chytridiomycota</taxon>
        <taxon>Chytridiomycota incertae sedis</taxon>
        <taxon>Monoblepharidomycetes</taxon>
        <taxon>Monoblepharidales</taxon>
        <taxon>Gonapodyaceae</taxon>
        <taxon>Gonapodya</taxon>
    </lineage>
</organism>
<keyword evidence="2" id="KW-1185">Reference proteome</keyword>
<dbReference type="AlphaFoldDB" id="A0A139A8H9"/>
<sequence length="177" mass="20332">MLISATRRHVPRLQIMAIRRILRSLGDLVIDESERSRKMLQSLIDVTSRSQSNPIRPRLVSIKFGNDPPHGFPAVIMQAVTVVARFVSVWDIAGIRMPLEMFTAWCSIATMSAEHITCLRVSEIAPGAFSWFNILLRKCCALRELLMLPSTVMCLTSETWNGRSWLYQWHAYGHWKY</sequence>